<evidence type="ECO:0000313" key="4">
    <source>
        <dbReference type="Proteomes" id="UP000681720"/>
    </source>
</evidence>
<reference evidence="2" key="1">
    <citation type="submission" date="2021-02" db="EMBL/GenBank/DDBJ databases">
        <authorList>
            <person name="Nowell W R."/>
        </authorList>
    </citation>
    <scope>NUCLEOTIDE SEQUENCE</scope>
</reference>
<dbReference type="AlphaFoldDB" id="A0A8S2Z6K1"/>
<accession>A0A8S2Z6K1</accession>
<comment type="caution">
    <text evidence="2">The sequence shown here is derived from an EMBL/GenBank/DDBJ whole genome shotgun (WGS) entry which is preliminary data.</text>
</comment>
<feature type="region of interest" description="Disordered" evidence="1">
    <location>
        <begin position="20"/>
        <end position="39"/>
    </location>
</feature>
<dbReference type="EMBL" id="CAJOBJ010105264">
    <property type="protein sequence ID" value="CAF4606203.1"/>
    <property type="molecule type" value="Genomic_DNA"/>
</dbReference>
<feature type="non-terminal residue" evidence="2">
    <location>
        <position position="39"/>
    </location>
</feature>
<feature type="compositionally biased region" description="Basic and acidic residues" evidence="1">
    <location>
        <begin position="29"/>
        <end position="39"/>
    </location>
</feature>
<proteinExistence type="predicted"/>
<organism evidence="2 4">
    <name type="scientific">Rotaria magnacalcarata</name>
    <dbReference type="NCBI Taxonomy" id="392030"/>
    <lineage>
        <taxon>Eukaryota</taxon>
        <taxon>Metazoa</taxon>
        <taxon>Spiralia</taxon>
        <taxon>Gnathifera</taxon>
        <taxon>Rotifera</taxon>
        <taxon>Eurotatoria</taxon>
        <taxon>Bdelloidea</taxon>
        <taxon>Philodinida</taxon>
        <taxon>Philodinidae</taxon>
        <taxon>Rotaria</taxon>
    </lineage>
</organism>
<protein>
    <submittedName>
        <fullName evidence="2">Uncharacterized protein</fullName>
    </submittedName>
</protein>
<sequence>VDEAADLAIRNEIPLTEELLERLSPAKPTNEEDMPRYQA</sequence>
<evidence type="ECO:0000313" key="3">
    <source>
        <dbReference type="EMBL" id="CAF4642998.1"/>
    </source>
</evidence>
<evidence type="ECO:0000256" key="1">
    <source>
        <dbReference type="SAM" id="MobiDB-lite"/>
    </source>
</evidence>
<dbReference type="EMBL" id="CAJOBJ010113544">
    <property type="protein sequence ID" value="CAF4642998.1"/>
    <property type="molecule type" value="Genomic_DNA"/>
</dbReference>
<feature type="non-terminal residue" evidence="2">
    <location>
        <position position="1"/>
    </location>
</feature>
<evidence type="ECO:0000313" key="2">
    <source>
        <dbReference type="EMBL" id="CAF4606203.1"/>
    </source>
</evidence>
<name>A0A8S2Z6K1_9BILA</name>
<dbReference type="Proteomes" id="UP000681720">
    <property type="component" value="Unassembled WGS sequence"/>
</dbReference>
<gene>
    <name evidence="2" type="ORF">GIL414_LOCUS39144</name>
    <name evidence="3" type="ORF">GIL414_LOCUS40713</name>
</gene>